<accession>U1FNR1</accession>
<dbReference type="InterPro" id="IPR000182">
    <property type="entry name" value="GNAT_dom"/>
</dbReference>
<dbReference type="Proteomes" id="UP000016412">
    <property type="component" value="Unassembled WGS sequence"/>
</dbReference>
<keyword evidence="2" id="KW-0808">Transferase</keyword>
<dbReference type="eggNOG" id="COG1670">
    <property type="taxonomic scope" value="Bacteria"/>
</dbReference>
<name>U1FNR1_TRESO</name>
<dbReference type="STRING" id="1125725.HMPREF1325_1642"/>
<organism evidence="2 3">
    <name type="scientific">Treponema socranskii subsp. socranskii VPI DR56BR1116 = ATCC 35536</name>
    <dbReference type="NCBI Taxonomy" id="1125725"/>
    <lineage>
        <taxon>Bacteria</taxon>
        <taxon>Pseudomonadati</taxon>
        <taxon>Spirochaetota</taxon>
        <taxon>Spirochaetia</taxon>
        <taxon>Spirochaetales</taxon>
        <taxon>Treponemataceae</taxon>
        <taxon>Treponema</taxon>
    </lineage>
</organism>
<dbReference type="Pfam" id="PF13302">
    <property type="entry name" value="Acetyltransf_3"/>
    <property type="match status" value="1"/>
</dbReference>
<reference evidence="2 3" key="1">
    <citation type="submission" date="2013-08" db="EMBL/GenBank/DDBJ databases">
        <authorList>
            <person name="Durkin A.S."/>
            <person name="Haft D.R."/>
            <person name="McCorrison J."/>
            <person name="Torralba M."/>
            <person name="Gillis M."/>
            <person name="Haft D.H."/>
            <person name="Methe B."/>
            <person name="Sutton G."/>
            <person name="Nelson K.E."/>
        </authorList>
    </citation>
    <scope>NUCLEOTIDE SEQUENCE [LARGE SCALE GENOMIC DNA]</scope>
    <source>
        <strain evidence="2 3">VPI DR56BR1116</strain>
    </source>
</reference>
<sequence length="198" mass="22499">MQFTAYIYSGRIDKRNSRMILETKRLTLSPWRESDAQDLFYYASHPDVGPTAGWAVHTSVENSRTVISNILSVPESYAVVLKETGQPVGSIALMIGKLSNIGLPDTEGEIGFWIGVPYWGQGLIPEAVRELMRHGFEDLKLEKLWCGYFDGNDKSKRAQEKCSFRYHHTKENVPCALKGVLRTEHFTCISKEAWLLQE</sequence>
<dbReference type="InterPro" id="IPR051531">
    <property type="entry name" value="N-acetyltransferase"/>
</dbReference>
<dbReference type="EMBL" id="AUZJ01000017">
    <property type="protein sequence ID" value="ERF61111.1"/>
    <property type="molecule type" value="Genomic_DNA"/>
</dbReference>
<dbReference type="PATRIC" id="fig|1125725.3.peg.927"/>
<feature type="domain" description="N-acetyltransferase" evidence="1">
    <location>
        <begin position="25"/>
        <end position="165"/>
    </location>
</feature>
<dbReference type="InterPro" id="IPR016181">
    <property type="entry name" value="Acyl_CoA_acyltransferase"/>
</dbReference>
<evidence type="ECO:0000313" key="2">
    <source>
        <dbReference type="EMBL" id="ERF61111.1"/>
    </source>
</evidence>
<protein>
    <submittedName>
        <fullName evidence="2">Acetyltransferase, GNAT family</fullName>
    </submittedName>
</protein>
<comment type="caution">
    <text evidence="2">The sequence shown here is derived from an EMBL/GenBank/DDBJ whole genome shotgun (WGS) entry which is preliminary data.</text>
</comment>
<dbReference type="GO" id="GO:0016747">
    <property type="term" value="F:acyltransferase activity, transferring groups other than amino-acyl groups"/>
    <property type="evidence" value="ECO:0007669"/>
    <property type="project" value="InterPro"/>
</dbReference>
<dbReference type="SUPFAM" id="SSF55729">
    <property type="entry name" value="Acyl-CoA N-acyltransferases (Nat)"/>
    <property type="match status" value="1"/>
</dbReference>
<evidence type="ECO:0000313" key="3">
    <source>
        <dbReference type="Proteomes" id="UP000016412"/>
    </source>
</evidence>
<proteinExistence type="predicted"/>
<dbReference type="AlphaFoldDB" id="U1FNR1"/>
<gene>
    <name evidence="2" type="ORF">HMPREF1325_1642</name>
</gene>
<dbReference type="Gene3D" id="3.40.630.30">
    <property type="match status" value="1"/>
</dbReference>
<dbReference type="PANTHER" id="PTHR43792">
    <property type="entry name" value="GNAT FAMILY, PUTATIVE (AFU_ORTHOLOGUE AFUA_3G00765)-RELATED-RELATED"/>
    <property type="match status" value="1"/>
</dbReference>
<evidence type="ECO:0000259" key="1">
    <source>
        <dbReference type="Pfam" id="PF13302"/>
    </source>
</evidence>